<dbReference type="Pfam" id="PF00702">
    <property type="entry name" value="Hydrolase"/>
    <property type="match status" value="1"/>
</dbReference>
<evidence type="ECO:0000313" key="5">
    <source>
        <dbReference type="Proteomes" id="UP000246569"/>
    </source>
</evidence>
<evidence type="ECO:0000256" key="3">
    <source>
        <dbReference type="ARBA" id="ARBA00022842"/>
    </source>
</evidence>
<dbReference type="PANTHER" id="PTHR46470">
    <property type="entry name" value="N-ACYLNEURAMINATE-9-PHOSPHATASE"/>
    <property type="match status" value="1"/>
</dbReference>
<keyword evidence="2 4" id="KW-0378">Hydrolase</keyword>
<evidence type="ECO:0000256" key="2">
    <source>
        <dbReference type="ARBA" id="ARBA00022801"/>
    </source>
</evidence>
<dbReference type="Gene3D" id="3.40.50.1000">
    <property type="entry name" value="HAD superfamily/HAD-like"/>
    <property type="match status" value="1"/>
</dbReference>
<evidence type="ECO:0000256" key="1">
    <source>
        <dbReference type="ARBA" id="ARBA00001946"/>
    </source>
</evidence>
<dbReference type="NCBIfam" id="TIGR01509">
    <property type="entry name" value="HAD-SF-IA-v3"/>
    <property type="match status" value="1"/>
</dbReference>
<dbReference type="InterPro" id="IPR036412">
    <property type="entry name" value="HAD-like_sf"/>
</dbReference>
<comment type="cofactor">
    <cofactor evidence="1">
        <name>Mg(2+)</name>
        <dbReference type="ChEBI" id="CHEBI:18420"/>
    </cofactor>
</comment>
<evidence type="ECO:0000313" key="4">
    <source>
        <dbReference type="EMBL" id="PWV58903.1"/>
    </source>
</evidence>
<keyword evidence="3" id="KW-0460">Magnesium</keyword>
<keyword evidence="5" id="KW-1185">Reference proteome</keyword>
<accession>A0A317MQM1</accession>
<protein>
    <submittedName>
        <fullName evidence="4">Putative hydrolase of the HAD superfamily</fullName>
    </submittedName>
</protein>
<dbReference type="Proteomes" id="UP000246569">
    <property type="component" value="Unassembled WGS sequence"/>
</dbReference>
<sequence>MIRAVLFDWGDTLMRDLPAQHGPMCDWPAVEPMPGAAETLTALRRRGLRTALATNAADSDEAQIRRALRRGGLEHALDAVFCARALGCRKPEPAFFAACCAQLGLPPAAVLMVGDDLQADVLGAQAAGLSALWLRVAAPRIVGVQAIDALAALPALLAAGQPPA</sequence>
<gene>
    <name evidence="4" type="ORF">C7443_11384</name>
</gene>
<dbReference type="NCBIfam" id="TIGR01549">
    <property type="entry name" value="HAD-SF-IA-v1"/>
    <property type="match status" value="1"/>
</dbReference>
<reference evidence="4 5" key="1">
    <citation type="submission" date="2018-05" db="EMBL/GenBank/DDBJ databases">
        <title>Genomic Encyclopedia of Type Strains, Phase IV (KMG-IV): sequencing the most valuable type-strain genomes for metagenomic binning, comparative biology and taxonomic classification.</title>
        <authorList>
            <person name="Goeker M."/>
        </authorList>
    </citation>
    <scope>NUCLEOTIDE SEQUENCE [LARGE SCALE GENOMIC DNA]</scope>
    <source>
        <strain evidence="4 5">DSM 23606</strain>
    </source>
</reference>
<dbReference type="OrthoDB" id="6196267at2"/>
<dbReference type="AlphaFoldDB" id="A0A317MQM1"/>
<name>A0A317MQM1_9GAMM</name>
<dbReference type="InterPro" id="IPR023214">
    <property type="entry name" value="HAD_sf"/>
</dbReference>
<dbReference type="GO" id="GO:0044281">
    <property type="term" value="P:small molecule metabolic process"/>
    <property type="evidence" value="ECO:0007669"/>
    <property type="project" value="UniProtKB-ARBA"/>
</dbReference>
<organism evidence="4 5">
    <name type="scientific">Plasticicumulans acidivorans</name>
    <dbReference type="NCBI Taxonomy" id="886464"/>
    <lineage>
        <taxon>Bacteria</taxon>
        <taxon>Pseudomonadati</taxon>
        <taxon>Pseudomonadota</taxon>
        <taxon>Gammaproteobacteria</taxon>
        <taxon>Candidatus Competibacteraceae</taxon>
        <taxon>Plasticicumulans</taxon>
    </lineage>
</organism>
<dbReference type="InterPro" id="IPR006439">
    <property type="entry name" value="HAD-SF_hydro_IA"/>
</dbReference>
<dbReference type="SUPFAM" id="SSF56784">
    <property type="entry name" value="HAD-like"/>
    <property type="match status" value="1"/>
</dbReference>
<comment type="caution">
    <text evidence="4">The sequence shown here is derived from an EMBL/GenBank/DDBJ whole genome shotgun (WGS) entry which is preliminary data.</text>
</comment>
<proteinExistence type="predicted"/>
<dbReference type="InterPro" id="IPR051400">
    <property type="entry name" value="HAD-like_hydrolase"/>
</dbReference>
<dbReference type="GO" id="GO:0016787">
    <property type="term" value="F:hydrolase activity"/>
    <property type="evidence" value="ECO:0007669"/>
    <property type="project" value="UniProtKB-KW"/>
</dbReference>
<dbReference type="EMBL" id="QGTJ01000013">
    <property type="protein sequence ID" value="PWV58903.1"/>
    <property type="molecule type" value="Genomic_DNA"/>
</dbReference>